<reference evidence="1" key="1">
    <citation type="submission" date="2021-01" db="EMBL/GenBank/DDBJ databases">
        <authorList>
            <consortium name="Genoscope - CEA"/>
            <person name="William W."/>
        </authorList>
    </citation>
    <scope>NUCLEOTIDE SEQUENCE</scope>
</reference>
<dbReference type="AlphaFoldDB" id="A0A816XY99"/>
<sequence length="157" mass="18631">MSSKGFFNWFKVYGCFSFNQTYLHYWILCSFTTHQQYYLIWCLDHEDLFMSLPLHTTKINFHPDCREFGIMVTLKPHQVEGVSSLIYKYLLSVNVLLVVLCPLSVTDGCVRDKRFTPEHEVLRYVGEKDCHRNFRKVMHDYVNKNSQGISDEIFLID</sequence>
<dbReference type="EMBL" id="HG994355">
    <property type="protein sequence ID" value="CAF2152577.1"/>
    <property type="molecule type" value="Genomic_DNA"/>
</dbReference>
<organism evidence="1">
    <name type="scientific">Brassica napus</name>
    <name type="common">Rape</name>
    <dbReference type="NCBI Taxonomy" id="3708"/>
    <lineage>
        <taxon>Eukaryota</taxon>
        <taxon>Viridiplantae</taxon>
        <taxon>Streptophyta</taxon>
        <taxon>Embryophyta</taxon>
        <taxon>Tracheophyta</taxon>
        <taxon>Spermatophyta</taxon>
        <taxon>Magnoliopsida</taxon>
        <taxon>eudicotyledons</taxon>
        <taxon>Gunneridae</taxon>
        <taxon>Pentapetalae</taxon>
        <taxon>rosids</taxon>
        <taxon>malvids</taxon>
        <taxon>Brassicales</taxon>
        <taxon>Brassicaceae</taxon>
        <taxon>Brassiceae</taxon>
        <taxon>Brassica</taxon>
    </lineage>
</organism>
<evidence type="ECO:0000313" key="1">
    <source>
        <dbReference type="EMBL" id="CAF2152577.1"/>
    </source>
</evidence>
<gene>
    <name evidence="1" type="ORF">DARMORV10_A01P28680.1</name>
</gene>
<dbReference type="Proteomes" id="UP001295469">
    <property type="component" value="Chromosome A01"/>
</dbReference>
<protein>
    <submittedName>
        <fullName evidence="1">(rape) hypothetical protein</fullName>
    </submittedName>
</protein>
<proteinExistence type="predicted"/>
<accession>A0A816XY99</accession>
<name>A0A816XY99_BRANA</name>